<proteinExistence type="predicted"/>
<dbReference type="Proteomes" id="UP000583800">
    <property type="component" value="Unassembled WGS sequence"/>
</dbReference>
<accession>A0A7X0C429</accession>
<keyword evidence="2" id="KW-1185">Reference proteome</keyword>
<gene>
    <name evidence="1" type="ORF">FHU36_004690</name>
</gene>
<evidence type="ECO:0000313" key="1">
    <source>
        <dbReference type="EMBL" id="MBB6348145.1"/>
    </source>
</evidence>
<reference evidence="1 2" key="1">
    <citation type="submission" date="2020-08" db="EMBL/GenBank/DDBJ databases">
        <title>Sequencing the genomes of 1000 actinobacteria strains.</title>
        <authorList>
            <person name="Klenk H.-P."/>
        </authorList>
    </citation>
    <scope>NUCLEOTIDE SEQUENCE [LARGE SCALE GENOMIC DNA]</scope>
    <source>
        <strain evidence="1 2">DSM 45913</strain>
    </source>
</reference>
<name>A0A7X0C429_9ACTN</name>
<sequence>MITVDVEAELAKLDGGGWRPLLPVPADVTVM</sequence>
<protein>
    <submittedName>
        <fullName evidence="1">Uncharacterized protein</fullName>
    </submittedName>
</protein>
<organism evidence="1 2">
    <name type="scientific">Nonomuraea muscovyensis</name>
    <dbReference type="NCBI Taxonomy" id="1124761"/>
    <lineage>
        <taxon>Bacteria</taxon>
        <taxon>Bacillati</taxon>
        <taxon>Actinomycetota</taxon>
        <taxon>Actinomycetes</taxon>
        <taxon>Streptosporangiales</taxon>
        <taxon>Streptosporangiaceae</taxon>
        <taxon>Nonomuraea</taxon>
    </lineage>
</organism>
<dbReference type="AlphaFoldDB" id="A0A7X0C429"/>
<dbReference type="EMBL" id="JACHJB010000002">
    <property type="protein sequence ID" value="MBB6348145.1"/>
    <property type="molecule type" value="Genomic_DNA"/>
</dbReference>
<evidence type="ECO:0000313" key="2">
    <source>
        <dbReference type="Proteomes" id="UP000583800"/>
    </source>
</evidence>
<comment type="caution">
    <text evidence="1">The sequence shown here is derived from an EMBL/GenBank/DDBJ whole genome shotgun (WGS) entry which is preliminary data.</text>
</comment>